<dbReference type="NCBIfam" id="TIGR02604">
    <property type="entry name" value="Piru_Ver_Nterm"/>
    <property type="match status" value="1"/>
</dbReference>
<dbReference type="Proteomes" id="UP000603141">
    <property type="component" value="Unassembled WGS sequence"/>
</dbReference>
<keyword evidence="3 4" id="KW-0408">Iron</keyword>
<dbReference type="PANTHER" id="PTHR33546:SF1">
    <property type="entry name" value="LARGE, MULTIFUNCTIONAL SECRETED PROTEIN"/>
    <property type="match status" value="1"/>
</dbReference>
<dbReference type="InterPro" id="IPR011042">
    <property type="entry name" value="6-blade_b-propeller_TolB-like"/>
</dbReference>
<dbReference type="Pfam" id="PF13646">
    <property type="entry name" value="HEAT_2"/>
    <property type="match status" value="1"/>
</dbReference>
<keyword evidence="8" id="KW-1185">Reference proteome</keyword>
<dbReference type="EMBL" id="JAENIJ010000006">
    <property type="protein sequence ID" value="MBK1881931.1"/>
    <property type="molecule type" value="Genomic_DNA"/>
</dbReference>
<dbReference type="SUPFAM" id="SSF46626">
    <property type="entry name" value="Cytochrome c"/>
    <property type="match status" value="1"/>
</dbReference>
<dbReference type="InterPro" id="IPR011989">
    <property type="entry name" value="ARM-like"/>
</dbReference>
<name>A0A934VQB5_9BACT</name>
<dbReference type="SUPFAM" id="SSF48371">
    <property type="entry name" value="ARM repeat"/>
    <property type="match status" value="1"/>
</dbReference>
<dbReference type="AlphaFoldDB" id="A0A934VQB5"/>
<dbReference type="InterPro" id="IPR009056">
    <property type="entry name" value="Cyt_c-like_dom"/>
</dbReference>
<evidence type="ECO:0000256" key="1">
    <source>
        <dbReference type="ARBA" id="ARBA00022617"/>
    </source>
</evidence>
<feature type="domain" description="Cytochrome c" evidence="6">
    <location>
        <begin position="761"/>
        <end position="892"/>
    </location>
</feature>
<feature type="region of interest" description="Disordered" evidence="5">
    <location>
        <begin position="297"/>
        <end position="325"/>
    </location>
</feature>
<dbReference type="NCBIfam" id="TIGR02603">
    <property type="entry name" value="CxxCH_TIGR02603"/>
    <property type="match status" value="1"/>
</dbReference>
<dbReference type="InterPro" id="IPR011041">
    <property type="entry name" value="Quinoprot_gluc/sorb_DH_b-prop"/>
</dbReference>
<evidence type="ECO:0000256" key="4">
    <source>
        <dbReference type="PROSITE-ProRule" id="PRU00433"/>
    </source>
</evidence>
<dbReference type="InterPro" id="IPR013427">
    <property type="entry name" value="Haem-bd_dom_put"/>
</dbReference>
<dbReference type="SUPFAM" id="SSF50952">
    <property type="entry name" value="Soluble quinoprotein glucose dehydrogenase"/>
    <property type="match status" value="1"/>
</dbReference>
<dbReference type="InterPro" id="IPR055557">
    <property type="entry name" value="DUF7133"/>
</dbReference>
<dbReference type="InterPro" id="IPR016024">
    <property type="entry name" value="ARM-type_fold"/>
</dbReference>
<dbReference type="GO" id="GO:0020037">
    <property type="term" value="F:heme binding"/>
    <property type="evidence" value="ECO:0007669"/>
    <property type="project" value="InterPro"/>
</dbReference>
<keyword evidence="2 4" id="KW-0479">Metal-binding</keyword>
<dbReference type="GO" id="GO:0009055">
    <property type="term" value="F:electron transfer activity"/>
    <property type="evidence" value="ECO:0007669"/>
    <property type="project" value="InterPro"/>
</dbReference>
<sequence>MRYFHWLATLAILPNAYAWEHPTTVPDTQLDAFVCSEDFQVTAWAASPLLYNPTNFDIDHRGRMWVTEGVDYRGKADRQPKGDRIVILEDTDGDGKADKSSVFWQDPELLAPLGIAVFDNVVIVSQPPNLLKLTDVNRDGKFEPDQGDTREVMLTGFNGRNHDHSLHSLTAGPDGKWYFSQGNTGGKFTDASGKTFGIGSCYIHEPYSKYVSDVTQFVGKPSDDGFVYVGGFTVRMNPDATDAEIIGHDYRNSYEQTVTSIGDVYQSDNDDPPACRVTRVIEHGSAGFFSRDGSRYWNADRRPGQDTPTAEWRQEDPGVMPAGDVYGGGSPTGVAFYENGAMGDKFIGTLLCGEPGRNTIFSYQPTRDGADAVLNRTDFLTTNPARVFDGSDFVGGVQKQQGRPVDEVKHFLFRPSDVAVGPDGAIYISDWTDPRVGGHDTQDENAFGIIYRVAPKNFKSVVPKIDPSTLAGAVQALRSPAVNTRWLGFQTLKKSGPAAFDAVVSVLNDPNPYLSARAIWLLPYLGEKGIAKLNTLLASDDENVRLTAFRAIRRTDGKVDALPFAKKLAQDPSPIVRAEAALAMRYRPFSEAKEVLVDVANRYDGKDRAYLESLGLGAGKNTADLWAALQKNASTPWSDAFARLTWRLMPEAALPALKTRATNTNLTDEQRKLAVDSIAFIKVPAAADAMMDLAKKDTPVHDQAMWWLENRNDGEWASFHLKPKMEERGLIKKQEPLVEVIVPAKPESTKFTAEEVVALKGDAAKGKIAAARCVMCHKIDGNGPDFGPDLKGFGSRQPPSVIAKAVITPSADISHGFDGTAIQLKDGRWIDGLIIAEGDPLTIRTQGGLTQKVNADQIAGRKPMDRSLMLNADQLGLSAQDLADIIEWLKGY</sequence>
<keyword evidence="1 4" id="KW-0349">Heme</keyword>
<dbReference type="RefSeq" id="WP_200268552.1">
    <property type="nucleotide sequence ID" value="NZ_JAENIJ010000006.1"/>
</dbReference>
<accession>A0A934VQB5</accession>
<evidence type="ECO:0000313" key="8">
    <source>
        <dbReference type="Proteomes" id="UP000603141"/>
    </source>
</evidence>
<dbReference type="Gene3D" id="2.120.10.30">
    <property type="entry name" value="TolB, C-terminal domain"/>
    <property type="match status" value="1"/>
</dbReference>
<protein>
    <submittedName>
        <fullName evidence="7">HEAT repeat domain-containing protein</fullName>
    </submittedName>
</protein>
<dbReference type="InterPro" id="IPR036909">
    <property type="entry name" value="Cyt_c-like_dom_sf"/>
</dbReference>
<dbReference type="Gene3D" id="1.25.10.10">
    <property type="entry name" value="Leucine-rich Repeat Variant"/>
    <property type="match status" value="1"/>
</dbReference>
<dbReference type="GO" id="GO:0046872">
    <property type="term" value="F:metal ion binding"/>
    <property type="evidence" value="ECO:0007669"/>
    <property type="project" value="UniProtKB-KW"/>
</dbReference>
<dbReference type="PANTHER" id="PTHR33546">
    <property type="entry name" value="LARGE, MULTIFUNCTIONAL SECRETED PROTEIN-RELATED"/>
    <property type="match status" value="1"/>
</dbReference>
<dbReference type="InterPro" id="IPR013428">
    <property type="entry name" value="Membrane-bound_put_N"/>
</dbReference>
<gene>
    <name evidence="7" type="ORF">JIN85_05865</name>
</gene>
<reference evidence="7" key="1">
    <citation type="submission" date="2021-01" db="EMBL/GenBank/DDBJ databases">
        <title>Modified the classification status of verrucomicrobia.</title>
        <authorList>
            <person name="Feng X."/>
        </authorList>
    </citation>
    <scope>NUCLEOTIDE SEQUENCE</scope>
    <source>
        <strain evidence="7">KCTC 22041</strain>
    </source>
</reference>
<evidence type="ECO:0000313" key="7">
    <source>
        <dbReference type="EMBL" id="MBK1881931.1"/>
    </source>
</evidence>
<dbReference type="PROSITE" id="PS51007">
    <property type="entry name" value="CYTC"/>
    <property type="match status" value="1"/>
</dbReference>
<evidence type="ECO:0000259" key="6">
    <source>
        <dbReference type="PROSITE" id="PS51007"/>
    </source>
</evidence>
<organism evidence="7 8">
    <name type="scientific">Luteolibacter pohnpeiensis</name>
    <dbReference type="NCBI Taxonomy" id="454153"/>
    <lineage>
        <taxon>Bacteria</taxon>
        <taxon>Pseudomonadati</taxon>
        <taxon>Verrucomicrobiota</taxon>
        <taxon>Verrucomicrobiia</taxon>
        <taxon>Verrucomicrobiales</taxon>
        <taxon>Verrucomicrobiaceae</taxon>
        <taxon>Luteolibacter</taxon>
    </lineage>
</organism>
<dbReference type="Pfam" id="PF23500">
    <property type="entry name" value="DUF7133"/>
    <property type="match status" value="2"/>
</dbReference>
<dbReference type="Pfam" id="PF00034">
    <property type="entry name" value="Cytochrom_C"/>
    <property type="match status" value="1"/>
</dbReference>
<evidence type="ECO:0000256" key="2">
    <source>
        <dbReference type="ARBA" id="ARBA00022723"/>
    </source>
</evidence>
<evidence type="ECO:0000256" key="3">
    <source>
        <dbReference type="ARBA" id="ARBA00023004"/>
    </source>
</evidence>
<dbReference type="Gene3D" id="1.10.760.10">
    <property type="entry name" value="Cytochrome c-like domain"/>
    <property type="match status" value="1"/>
</dbReference>
<comment type="caution">
    <text evidence="7">The sequence shown here is derived from an EMBL/GenBank/DDBJ whole genome shotgun (WGS) entry which is preliminary data.</text>
</comment>
<proteinExistence type="predicted"/>
<evidence type="ECO:0000256" key="5">
    <source>
        <dbReference type="SAM" id="MobiDB-lite"/>
    </source>
</evidence>